<sequence>MTEYQRLSFRLPSIVPSVLLYTRSWDADAYDLLSAWQEKKGFDPTTTDFARSLGYPSMEVIYSDVDDQHFDDLTEDTDSTFYTDSMVTGDDGAMNVASPTPYSHLQPGISSVFEDVEMMADVSLSTDMDMEVD</sequence>
<comment type="caution">
    <text evidence="1">The sequence shown here is derived from an EMBL/GenBank/DDBJ whole genome shotgun (WGS) entry which is preliminary data.</text>
</comment>
<gene>
    <name evidence="1" type="ORF">E1B28_012020</name>
</gene>
<evidence type="ECO:0000313" key="2">
    <source>
        <dbReference type="Proteomes" id="UP001049176"/>
    </source>
</evidence>
<dbReference type="GeneID" id="66081095"/>
<evidence type="ECO:0000313" key="1">
    <source>
        <dbReference type="EMBL" id="KAG7087980.1"/>
    </source>
</evidence>
<protein>
    <submittedName>
        <fullName evidence="1">Uncharacterized protein</fullName>
    </submittedName>
</protein>
<dbReference type="Proteomes" id="UP001049176">
    <property type="component" value="Chromosome 8"/>
</dbReference>
<reference evidence="1" key="1">
    <citation type="journal article" date="2021" name="Genome Biol. Evol.">
        <title>The assembled and annotated genome of the fairy-ring fungus Marasmius oreades.</title>
        <authorList>
            <person name="Hiltunen M."/>
            <person name="Ament-Velasquez S.L."/>
            <person name="Johannesson H."/>
        </authorList>
    </citation>
    <scope>NUCLEOTIDE SEQUENCE</scope>
    <source>
        <strain evidence="1">03SP1</strain>
    </source>
</reference>
<dbReference type="EMBL" id="CM032188">
    <property type="protein sequence ID" value="KAG7087980.1"/>
    <property type="molecule type" value="Genomic_DNA"/>
</dbReference>
<dbReference type="OrthoDB" id="2953266at2759"/>
<dbReference type="AlphaFoldDB" id="A0A9P7UNI0"/>
<organism evidence="1 2">
    <name type="scientific">Marasmius oreades</name>
    <name type="common">fairy-ring Marasmius</name>
    <dbReference type="NCBI Taxonomy" id="181124"/>
    <lineage>
        <taxon>Eukaryota</taxon>
        <taxon>Fungi</taxon>
        <taxon>Dikarya</taxon>
        <taxon>Basidiomycota</taxon>
        <taxon>Agaricomycotina</taxon>
        <taxon>Agaricomycetes</taxon>
        <taxon>Agaricomycetidae</taxon>
        <taxon>Agaricales</taxon>
        <taxon>Marasmiineae</taxon>
        <taxon>Marasmiaceae</taxon>
        <taxon>Marasmius</taxon>
    </lineage>
</organism>
<proteinExistence type="predicted"/>
<dbReference type="RefSeq" id="XP_043004451.1">
    <property type="nucleotide sequence ID" value="XM_043157085.1"/>
</dbReference>
<keyword evidence="2" id="KW-1185">Reference proteome</keyword>
<accession>A0A9P7UNI0</accession>
<name>A0A9P7UNI0_9AGAR</name>
<dbReference type="KEGG" id="more:E1B28_012020"/>